<name>A0A0A9E8F3_ARUDO</name>
<dbReference type="AlphaFoldDB" id="A0A0A9E8F3"/>
<dbReference type="EMBL" id="GBRH01202567">
    <property type="protein sequence ID" value="JAD95328.1"/>
    <property type="molecule type" value="Transcribed_RNA"/>
</dbReference>
<reference evidence="1" key="1">
    <citation type="submission" date="2014-09" db="EMBL/GenBank/DDBJ databases">
        <authorList>
            <person name="Magalhaes I.L.F."/>
            <person name="Oliveira U."/>
            <person name="Santos F.R."/>
            <person name="Vidigal T.H.D.A."/>
            <person name="Brescovit A.D."/>
            <person name="Santos A.J."/>
        </authorList>
    </citation>
    <scope>NUCLEOTIDE SEQUENCE</scope>
    <source>
        <tissue evidence="1">Shoot tissue taken approximately 20 cm above the soil surface</tissue>
    </source>
</reference>
<organism evidence="1">
    <name type="scientific">Arundo donax</name>
    <name type="common">Giant reed</name>
    <name type="synonym">Donax arundinaceus</name>
    <dbReference type="NCBI Taxonomy" id="35708"/>
    <lineage>
        <taxon>Eukaryota</taxon>
        <taxon>Viridiplantae</taxon>
        <taxon>Streptophyta</taxon>
        <taxon>Embryophyta</taxon>
        <taxon>Tracheophyta</taxon>
        <taxon>Spermatophyta</taxon>
        <taxon>Magnoliopsida</taxon>
        <taxon>Liliopsida</taxon>
        <taxon>Poales</taxon>
        <taxon>Poaceae</taxon>
        <taxon>PACMAD clade</taxon>
        <taxon>Arundinoideae</taxon>
        <taxon>Arundineae</taxon>
        <taxon>Arundo</taxon>
    </lineage>
</organism>
<evidence type="ECO:0000313" key="1">
    <source>
        <dbReference type="EMBL" id="JAD95328.1"/>
    </source>
</evidence>
<reference evidence="1" key="2">
    <citation type="journal article" date="2015" name="Data Brief">
        <title>Shoot transcriptome of the giant reed, Arundo donax.</title>
        <authorList>
            <person name="Barrero R.A."/>
            <person name="Guerrero F.D."/>
            <person name="Moolhuijzen P."/>
            <person name="Goolsby J.A."/>
            <person name="Tidwell J."/>
            <person name="Bellgard S.E."/>
            <person name="Bellgard M.I."/>
        </authorList>
    </citation>
    <scope>NUCLEOTIDE SEQUENCE</scope>
    <source>
        <tissue evidence="1">Shoot tissue taken approximately 20 cm above the soil surface</tissue>
    </source>
</reference>
<accession>A0A0A9E8F3</accession>
<protein>
    <submittedName>
        <fullName evidence="1">Uncharacterized protein</fullName>
    </submittedName>
</protein>
<sequence>MVMRSGTGPAIIGAGTRAEFAASVIGSFSTNIAKMRSRPCFSQKTSLTASQSCDCIINCSLENNVLPTESW</sequence>
<proteinExistence type="predicted"/>